<feature type="transmembrane region" description="Helical" evidence="6">
    <location>
        <begin position="103"/>
        <end position="125"/>
    </location>
</feature>
<evidence type="ECO:0000256" key="6">
    <source>
        <dbReference type="SAM" id="Phobius"/>
    </source>
</evidence>
<evidence type="ECO:0000256" key="3">
    <source>
        <dbReference type="ARBA" id="ARBA00022692"/>
    </source>
</evidence>
<feature type="transmembrane region" description="Helical" evidence="6">
    <location>
        <begin position="167"/>
        <end position="184"/>
    </location>
</feature>
<reference evidence="8" key="1">
    <citation type="submission" date="2022-10" db="EMBL/GenBank/DDBJ databases">
        <authorList>
            <person name="Yu W.X."/>
        </authorList>
    </citation>
    <scope>NUCLEOTIDE SEQUENCE</scope>
    <source>
        <strain evidence="8">AAT</strain>
    </source>
</reference>
<protein>
    <submittedName>
        <fullName evidence="8">MFS transporter</fullName>
    </submittedName>
</protein>
<feature type="transmembrane region" description="Helical" evidence="6">
    <location>
        <begin position="137"/>
        <end position="161"/>
    </location>
</feature>
<dbReference type="PANTHER" id="PTHR43124:SF3">
    <property type="entry name" value="CHLORAMPHENICOL EFFLUX PUMP RV0191"/>
    <property type="match status" value="1"/>
</dbReference>
<comment type="subcellular location">
    <subcellularLocation>
        <location evidence="1">Cell membrane</location>
        <topology evidence="1">Multi-pass membrane protein</topology>
    </subcellularLocation>
</comment>
<keyword evidence="3 6" id="KW-0812">Transmembrane</keyword>
<dbReference type="Pfam" id="PF07690">
    <property type="entry name" value="MFS_1"/>
    <property type="match status" value="1"/>
</dbReference>
<feature type="transmembrane region" description="Helical" evidence="6">
    <location>
        <begin position="342"/>
        <end position="361"/>
    </location>
</feature>
<dbReference type="InterPro" id="IPR050189">
    <property type="entry name" value="MFS_Efflux_Transporters"/>
</dbReference>
<feature type="transmembrane region" description="Helical" evidence="6">
    <location>
        <begin position="367"/>
        <end position="386"/>
    </location>
</feature>
<evidence type="ECO:0000256" key="1">
    <source>
        <dbReference type="ARBA" id="ARBA00004651"/>
    </source>
</evidence>
<evidence type="ECO:0000256" key="5">
    <source>
        <dbReference type="ARBA" id="ARBA00023136"/>
    </source>
</evidence>
<dbReference type="CDD" id="cd17474">
    <property type="entry name" value="MFS_YfmO_like"/>
    <property type="match status" value="1"/>
</dbReference>
<dbReference type="PROSITE" id="PS00216">
    <property type="entry name" value="SUGAR_TRANSPORT_1"/>
    <property type="match status" value="1"/>
</dbReference>
<feature type="transmembrane region" description="Helical" evidence="6">
    <location>
        <begin position="273"/>
        <end position="293"/>
    </location>
</feature>
<dbReference type="EMBL" id="JAPDPJ010000047">
    <property type="protein sequence ID" value="MCW3788232.1"/>
    <property type="molecule type" value="Genomic_DNA"/>
</dbReference>
<dbReference type="InterPro" id="IPR020846">
    <property type="entry name" value="MFS_dom"/>
</dbReference>
<dbReference type="Proteomes" id="UP001209229">
    <property type="component" value="Unassembled WGS sequence"/>
</dbReference>
<dbReference type="InterPro" id="IPR005829">
    <property type="entry name" value="Sugar_transporter_CS"/>
</dbReference>
<keyword evidence="2" id="KW-1003">Cell membrane</keyword>
<name>A0AAE3M7A3_9BACT</name>
<keyword evidence="4 6" id="KW-1133">Transmembrane helix</keyword>
<dbReference type="AlphaFoldDB" id="A0AAE3M7A3"/>
<dbReference type="InterPro" id="IPR011701">
    <property type="entry name" value="MFS"/>
</dbReference>
<evidence type="ECO:0000313" key="9">
    <source>
        <dbReference type="Proteomes" id="UP001209229"/>
    </source>
</evidence>
<keyword evidence="5 6" id="KW-0472">Membrane</keyword>
<dbReference type="Gene3D" id="1.20.1250.20">
    <property type="entry name" value="MFS general substrate transporter like domains"/>
    <property type="match status" value="1"/>
</dbReference>
<evidence type="ECO:0000259" key="7">
    <source>
        <dbReference type="PROSITE" id="PS50850"/>
    </source>
</evidence>
<gene>
    <name evidence="8" type="ORF">OM075_17320</name>
</gene>
<comment type="caution">
    <text evidence="8">The sequence shown here is derived from an EMBL/GenBank/DDBJ whole genome shotgun (WGS) entry which is preliminary data.</text>
</comment>
<dbReference type="GO" id="GO:0005886">
    <property type="term" value="C:plasma membrane"/>
    <property type="evidence" value="ECO:0007669"/>
    <property type="project" value="UniProtKB-SubCell"/>
</dbReference>
<dbReference type="SUPFAM" id="SSF103473">
    <property type="entry name" value="MFS general substrate transporter"/>
    <property type="match status" value="1"/>
</dbReference>
<dbReference type="GO" id="GO:0022857">
    <property type="term" value="F:transmembrane transporter activity"/>
    <property type="evidence" value="ECO:0007669"/>
    <property type="project" value="InterPro"/>
</dbReference>
<feature type="transmembrane region" description="Helical" evidence="6">
    <location>
        <begin position="50"/>
        <end position="71"/>
    </location>
</feature>
<sequence>MNQEIKLLKDRRLYVIFSITLIGVLGVASITPALPKISQIFQLTKTQTGLLISAFTFPGIFLTPVAGVIADRWGRKRVLIPSLFLFAISGFAIFFVRNYHYVLLLRVIQGLGAAPLTSINTTLIGDFFKGNKRPQAMGYNASVLSLSTASYPLIGGILAGIAWNNPFVLALLAIPVGLFVIWGIEEPDIDRPANFKQYFKEFSQSLFRKEVIAIFILGILTFIILYGAFLTYLPFLLTQKFNLTAPQIGMLLSCSSITTAVVATQVGKLTWKFGSVTLLKIAFVLYFLVTILLPNLNTLIVFLIPVMLFGSAQGLNIPSLHTTLANLAPDNQRGIFMSINGMVIRIGQTLGPLIIGVGYAIDGLSGAYYLGAIMAILGLVVLFSMITDKTRI</sequence>
<feature type="transmembrane region" description="Helical" evidence="6">
    <location>
        <begin position="211"/>
        <end position="235"/>
    </location>
</feature>
<evidence type="ECO:0000313" key="8">
    <source>
        <dbReference type="EMBL" id="MCW3788232.1"/>
    </source>
</evidence>
<accession>A0AAE3M7A3</accession>
<evidence type="ECO:0000256" key="4">
    <source>
        <dbReference type="ARBA" id="ARBA00022989"/>
    </source>
</evidence>
<feature type="transmembrane region" description="Helical" evidence="6">
    <location>
        <begin position="299"/>
        <end position="321"/>
    </location>
</feature>
<feature type="transmembrane region" description="Helical" evidence="6">
    <location>
        <begin position="78"/>
        <end position="97"/>
    </location>
</feature>
<organism evidence="8 9">
    <name type="scientific">Plebeiibacterium sediminum</name>
    <dbReference type="NCBI Taxonomy" id="2992112"/>
    <lineage>
        <taxon>Bacteria</taxon>
        <taxon>Pseudomonadati</taxon>
        <taxon>Bacteroidota</taxon>
        <taxon>Bacteroidia</taxon>
        <taxon>Marinilabiliales</taxon>
        <taxon>Marinilabiliaceae</taxon>
        <taxon>Plebeiibacterium</taxon>
    </lineage>
</organism>
<dbReference type="RefSeq" id="WP_301191793.1">
    <property type="nucleotide sequence ID" value="NZ_JAPDPJ010000047.1"/>
</dbReference>
<feature type="domain" description="Major facilitator superfamily (MFS) profile" evidence="7">
    <location>
        <begin position="12"/>
        <end position="390"/>
    </location>
</feature>
<feature type="transmembrane region" description="Helical" evidence="6">
    <location>
        <begin position="12"/>
        <end position="30"/>
    </location>
</feature>
<keyword evidence="9" id="KW-1185">Reference proteome</keyword>
<dbReference type="InterPro" id="IPR036259">
    <property type="entry name" value="MFS_trans_sf"/>
</dbReference>
<feature type="transmembrane region" description="Helical" evidence="6">
    <location>
        <begin position="247"/>
        <end position="266"/>
    </location>
</feature>
<dbReference type="PANTHER" id="PTHR43124">
    <property type="entry name" value="PURINE EFFLUX PUMP PBUE"/>
    <property type="match status" value="1"/>
</dbReference>
<evidence type="ECO:0000256" key="2">
    <source>
        <dbReference type="ARBA" id="ARBA00022475"/>
    </source>
</evidence>
<proteinExistence type="predicted"/>
<dbReference type="PROSITE" id="PS50850">
    <property type="entry name" value="MFS"/>
    <property type="match status" value="1"/>
</dbReference>